<name>A0A7G1P2A1_9ACTN</name>
<sequence>MAWGFNLERVTRIELGSQLGKLRLFVVGKVAGLCERLGVRPVAPGCFHRDSPLFPAQSGALVVRACVIPRFGRTYRFCAL</sequence>
<protein>
    <submittedName>
        <fullName evidence="1">Uncharacterized protein</fullName>
    </submittedName>
</protein>
<evidence type="ECO:0000313" key="1">
    <source>
        <dbReference type="EMBL" id="BCL29538.1"/>
    </source>
</evidence>
<dbReference type="KEGG" id="sgm:GCM10017557_43970"/>
<accession>A0A7G1P2A1</accession>
<dbReference type="Proteomes" id="UP000516444">
    <property type="component" value="Chromosome"/>
</dbReference>
<evidence type="ECO:0000313" key="2">
    <source>
        <dbReference type="Proteomes" id="UP000516444"/>
    </source>
</evidence>
<organism evidence="1 2">
    <name type="scientific">Streptomyces aurantiacus</name>
    <dbReference type="NCBI Taxonomy" id="47760"/>
    <lineage>
        <taxon>Bacteria</taxon>
        <taxon>Bacillati</taxon>
        <taxon>Actinomycetota</taxon>
        <taxon>Actinomycetes</taxon>
        <taxon>Kitasatosporales</taxon>
        <taxon>Streptomycetaceae</taxon>
        <taxon>Streptomyces</taxon>
        <taxon>Streptomyces aurantiacus group</taxon>
    </lineage>
</organism>
<proteinExistence type="predicted"/>
<reference evidence="1 2" key="1">
    <citation type="journal article" date="2014" name="Int. J. Syst. Evol. Microbiol.">
        <title>Complete genome sequence of Corynebacterium casei LMG S-19264T (=DSM 44701T), isolated from a smear-ripened cheese.</title>
        <authorList>
            <consortium name="US DOE Joint Genome Institute (JGI-PGF)"/>
            <person name="Walter F."/>
            <person name="Albersmeier A."/>
            <person name="Kalinowski J."/>
            <person name="Ruckert C."/>
        </authorList>
    </citation>
    <scope>NUCLEOTIDE SEQUENCE [LARGE SCALE GENOMIC DNA]</scope>
    <source>
        <strain evidence="1 2">JCM 4677</strain>
    </source>
</reference>
<keyword evidence="2" id="KW-1185">Reference proteome</keyword>
<dbReference type="EMBL" id="AP023440">
    <property type="protein sequence ID" value="BCL29538.1"/>
    <property type="molecule type" value="Genomic_DNA"/>
</dbReference>
<gene>
    <name evidence="1" type="ORF">GCM10017557_43970</name>
</gene>
<dbReference type="AlphaFoldDB" id="A0A7G1P2A1"/>